<dbReference type="GO" id="GO:0060003">
    <property type="term" value="P:copper ion export"/>
    <property type="evidence" value="ECO:0007669"/>
    <property type="project" value="TreeGrafter"/>
</dbReference>
<keyword evidence="1" id="KW-0813">Transport</keyword>
<dbReference type="EMBL" id="OBEB01000010">
    <property type="protein sequence ID" value="SNY60382.1"/>
    <property type="molecule type" value="Genomic_DNA"/>
</dbReference>
<reference evidence="4" key="1">
    <citation type="submission" date="2017-09" db="EMBL/GenBank/DDBJ databases">
        <authorList>
            <person name="Varghese N."/>
            <person name="Submissions S."/>
        </authorList>
    </citation>
    <scope>NUCLEOTIDE SEQUENCE [LARGE SCALE GENOMIC DNA]</scope>
    <source>
        <strain evidence="4">CGMCC 1.12461</strain>
    </source>
</reference>
<evidence type="ECO:0000256" key="2">
    <source>
        <dbReference type="SAM" id="SignalP"/>
    </source>
</evidence>
<keyword evidence="2" id="KW-0732">Signal</keyword>
<evidence type="ECO:0000313" key="3">
    <source>
        <dbReference type="EMBL" id="SNY60382.1"/>
    </source>
</evidence>
<dbReference type="GO" id="GO:0030313">
    <property type="term" value="C:cell envelope"/>
    <property type="evidence" value="ECO:0007669"/>
    <property type="project" value="TreeGrafter"/>
</dbReference>
<evidence type="ECO:0000313" key="4">
    <source>
        <dbReference type="Proteomes" id="UP000219353"/>
    </source>
</evidence>
<dbReference type="OrthoDB" id="5757429at2"/>
<organism evidence="3 4">
    <name type="scientific">Arsukibacterium tuosuense</name>
    <dbReference type="NCBI Taxonomy" id="1323745"/>
    <lineage>
        <taxon>Bacteria</taxon>
        <taxon>Pseudomonadati</taxon>
        <taxon>Pseudomonadota</taxon>
        <taxon>Gammaproteobacteria</taxon>
        <taxon>Chromatiales</taxon>
        <taxon>Chromatiaceae</taxon>
        <taxon>Arsukibacterium</taxon>
    </lineage>
</organism>
<gene>
    <name evidence="3" type="ORF">SAMN06297280_0079</name>
</gene>
<dbReference type="PANTHER" id="PTHR30097:SF4">
    <property type="entry name" value="SLR6042 PROTEIN"/>
    <property type="match status" value="1"/>
</dbReference>
<dbReference type="Proteomes" id="UP000219353">
    <property type="component" value="Unassembled WGS sequence"/>
</dbReference>
<feature type="chain" id="PRO_5012763909" description="RND efflux pump membrane fusion protein barrel-sandwich domain-containing protein" evidence="2">
    <location>
        <begin position="26"/>
        <end position="345"/>
    </location>
</feature>
<proteinExistence type="predicted"/>
<dbReference type="PANTHER" id="PTHR30097">
    <property type="entry name" value="CATION EFFLUX SYSTEM PROTEIN CUSB"/>
    <property type="match status" value="1"/>
</dbReference>
<keyword evidence="4" id="KW-1185">Reference proteome</keyword>
<dbReference type="GO" id="GO:0015679">
    <property type="term" value="P:plasma membrane copper ion transport"/>
    <property type="evidence" value="ECO:0007669"/>
    <property type="project" value="TreeGrafter"/>
</dbReference>
<evidence type="ECO:0000256" key="1">
    <source>
        <dbReference type="ARBA" id="ARBA00022448"/>
    </source>
</evidence>
<dbReference type="AlphaFoldDB" id="A0A285JJA4"/>
<feature type="signal peptide" evidence="2">
    <location>
        <begin position="1"/>
        <end position="25"/>
    </location>
</feature>
<dbReference type="RefSeq" id="WP_097112974.1">
    <property type="nucleotide sequence ID" value="NZ_OBEB01000010.1"/>
</dbReference>
<evidence type="ECO:0008006" key="5">
    <source>
        <dbReference type="Google" id="ProtNLM"/>
    </source>
</evidence>
<sequence>MKPCSVLRFASTISIMLVLSLPLNAAAQSAEVAINELSALALRYSEVTAATHFGGPELSARVSAYPNSAVPVSRVVENAATLWLEQPGTLVTEGQAVLQLEGSEVHHFLTEYQTRKAHFQLVKKRYDDNRALFARQAISSGSWQEVSQAYQIALLDFEHLDHFYERISSIRDDHLQITLSAPIAGVLMAADSADTALFRVIAAEQIRLQGTLTDQQAELTAIGFGSCQLDIARLEAVSQGFSRIWWSAPLTTHPACQANWQQHLSVVPLYAQAVFRVPGNSIVRHNSQQHVWLKSSASLRLVPVTIVAKDADSFWVQSVALSSASEILSQSVSAVYGHYLGLGGE</sequence>
<name>A0A285JJA4_9GAMM</name>
<dbReference type="InterPro" id="IPR051909">
    <property type="entry name" value="MFP_Cation_Efflux"/>
</dbReference>
<protein>
    <recommendedName>
        <fullName evidence="5">RND efflux pump membrane fusion protein barrel-sandwich domain-containing protein</fullName>
    </recommendedName>
</protein>
<accession>A0A285JJA4</accession>